<dbReference type="GO" id="GO:0003700">
    <property type="term" value="F:DNA-binding transcription factor activity"/>
    <property type="evidence" value="ECO:0007669"/>
    <property type="project" value="InterPro"/>
</dbReference>
<evidence type="ECO:0000259" key="1">
    <source>
        <dbReference type="PROSITE" id="PS51745"/>
    </source>
</evidence>
<dbReference type="InterPro" id="IPR045012">
    <property type="entry name" value="NLP"/>
</dbReference>
<dbReference type="Proteomes" id="UP001229421">
    <property type="component" value="Unassembled WGS sequence"/>
</dbReference>
<dbReference type="EMBL" id="JAUHHV010000011">
    <property type="protein sequence ID" value="KAK1408212.1"/>
    <property type="molecule type" value="Genomic_DNA"/>
</dbReference>
<protein>
    <recommendedName>
        <fullName evidence="1">PB1 domain-containing protein</fullName>
    </recommendedName>
</protein>
<dbReference type="PANTHER" id="PTHR32002">
    <property type="entry name" value="PROTEIN NLP8"/>
    <property type="match status" value="1"/>
</dbReference>
<sequence>MLEWPGPKSRRREDQINTNEEDCDAIQDLSTININKNTLTVKVEYADDMIKFQLSISQSTIVTFEKEIRMKFNLKLGSYKLKYLDEDGDWISLTSDQELSDCIQCTTKSHRNVLRLRVIPFPRPIPDTVGSTEL</sequence>
<dbReference type="AlphaFoldDB" id="A0AAD8NGM3"/>
<dbReference type="SMART" id="SM00666">
    <property type="entry name" value="PB1"/>
    <property type="match status" value="1"/>
</dbReference>
<accession>A0AAD8NGM3</accession>
<keyword evidence="3" id="KW-1185">Reference proteome</keyword>
<name>A0AAD8NGM3_TARER</name>
<dbReference type="Gene3D" id="3.10.20.90">
    <property type="entry name" value="Phosphatidylinositol 3-kinase Catalytic Subunit, Chain A, domain 1"/>
    <property type="match status" value="1"/>
</dbReference>
<dbReference type="Pfam" id="PF00564">
    <property type="entry name" value="PB1"/>
    <property type="match status" value="1"/>
</dbReference>
<reference evidence="2" key="1">
    <citation type="journal article" date="2023" name="bioRxiv">
        <title>Improved chromosome-level genome assembly for marigold (Tagetes erecta).</title>
        <authorList>
            <person name="Jiang F."/>
            <person name="Yuan L."/>
            <person name="Wang S."/>
            <person name="Wang H."/>
            <person name="Xu D."/>
            <person name="Wang A."/>
            <person name="Fan W."/>
        </authorList>
    </citation>
    <scope>NUCLEOTIDE SEQUENCE</scope>
    <source>
        <strain evidence="2">WSJ</strain>
        <tissue evidence="2">Leaf</tissue>
    </source>
</reference>
<dbReference type="InterPro" id="IPR053793">
    <property type="entry name" value="PB1-like"/>
</dbReference>
<comment type="caution">
    <text evidence="2">The sequence shown here is derived from an EMBL/GenBank/DDBJ whole genome shotgun (WGS) entry which is preliminary data.</text>
</comment>
<organism evidence="2 3">
    <name type="scientific">Tagetes erecta</name>
    <name type="common">African marigold</name>
    <dbReference type="NCBI Taxonomy" id="13708"/>
    <lineage>
        <taxon>Eukaryota</taxon>
        <taxon>Viridiplantae</taxon>
        <taxon>Streptophyta</taxon>
        <taxon>Embryophyta</taxon>
        <taxon>Tracheophyta</taxon>
        <taxon>Spermatophyta</taxon>
        <taxon>Magnoliopsida</taxon>
        <taxon>eudicotyledons</taxon>
        <taxon>Gunneridae</taxon>
        <taxon>Pentapetalae</taxon>
        <taxon>asterids</taxon>
        <taxon>campanulids</taxon>
        <taxon>Asterales</taxon>
        <taxon>Asteraceae</taxon>
        <taxon>Asteroideae</taxon>
        <taxon>Heliantheae alliance</taxon>
        <taxon>Tageteae</taxon>
        <taxon>Tagetes</taxon>
    </lineage>
</organism>
<proteinExistence type="predicted"/>
<dbReference type="PANTHER" id="PTHR32002:SF35">
    <property type="entry name" value="PROTEIN NLP6"/>
    <property type="match status" value="1"/>
</dbReference>
<feature type="domain" description="PB1" evidence="1">
    <location>
        <begin position="38"/>
        <end position="121"/>
    </location>
</feature>
<dbReference type="SUPFAM" id="SSF54277">
    <property type="entry name" value="CAD &amp; PB1 domains"/>
    <property type="match status" value="1"/>
</dbReference>
<dbReference type="CDD" id="cd05992">
    <property type="entry name" value="PB1"/>
    <property type="match status" value="1"/>
</dbReference>
<gene>
    <name evidence="2" type="ORF">QVD17_39847</name>
</gene>
<evidence type="ECO:0000313" key="3">
    <source>
        <dbReference type="Proteomes" id="UP001229421"/>
    </source>
</evidence>
<dbReference type="PROSITE" id="PS51745">
    <property type="entry name" value="PB1"/>
    <property type="match status" value="1"/>
</dbReference>
<evidence type="ECO:0000313" key="2">
    <source>
        <dbReference type="EMBL" id="KAK1408212.1"/>
    </source>
</evidence>
<dbReference type="InterPro" id="IPR000270">
    <property type="entry name" value="PB1_dom"/>
</dbReference>